<evidence type="ECO:0000256" key="1">
    <source>
        <dbReference type="SAM" id="SignalP"/>
    </source>
</evidence>
<dbReference type="Proteomes" id="UP000008383">
    <property type="component" value="Unassembled WGS sequence"/>
</dbReference>
<name>D4D4Z6_TRIVH</name>
<dbReference type="RefSeq" id="XP_003023657.1">
    <property type="nucleotide sequence ID" value="XM_003023611.1"/>
</dbReference>
<feature type="chain" id="PRO_5003055333" description="Secreted protein" evidence="1">
    <location>
        <begin position="18"/>
        <end position="119"/>
    </location>
</feature>
<reference evidence="3" key="1">
    <citation type="journal article" date="2011" name="Genome Biol.">
        <title>Comparative and functional genomics provide insights into the pathogenicity of dermatophytic fungi.</title>
        <authorList>
            <person name="Burmester A."/>
            <person name="Shelest E."/>
            <person name="Gloeckner G."/>
            <person name="Heddergott C."/>
            <person name="Schindler S."/>
            <person name="Staib P."/>
            <person name="Heidel A."/>
            <person name="Felder M."/>
            <person name="Petzold A."/>
            <person name="Szafranski K."/>
            <person name="Feuermann M."/>
            <person name="Pedruzzi I."/>
            <person name="Priebe S."/>
            <person name="Groth M."/>
            <person name="Winkler R."/>
            <person name="Li W."/>
            <person name="Kniemeyer O."/>
            <person name="Schroeckh V."/>
            <person name="Hertweck C."/>
            <person name="Hube B."/>
            <person name="White T.C."/>
            <person name="Platzer M."/>
            <person name="Guthke R."/>
            <person name="Heitman J."/>
            <person name="Woestemeyer J."/>
            <person name="Zipfel P.F."/>
            <person name="Monod M."/>
            <person name="Brakhage A.A."/>
        </authorList>
    </citation>
    <scope>NUCLEOTIDE SEQUENCE [LARGE SCALE GENOMIC DNA]</scope>
    <source>
        <strain evidence="3">HKI 0517</strain>
    </source>
</reference>
<evidence type="ECO:0000313" key="3">
    <source>
        <dbReference type="Proteomes" id="UP000008383"/>
    </source>
</evidence>
<protein>
    <recommendedName>
        <fullName evidence="4">Secreted protein</fullName>
    </recommendedName>
</protein>
<sequence>VAFLAAFSCLSLPLSASLCLSLFASFSLPHQPQEKKKKKQVELCGSHGVTSHAWLTLLLRPLLTIFPRQPPLYYPLSSLFSSHPMRRFVSRSLPSCRRLVSSFSPLSFVALNTESSAIM</sequence>
<dbReference type="HOGENOM" id="CLU_2067140_0_0_1"/>
<dbReference type="EMBL" id="ACYE01000117">
    <property type="protein sequence ID" value="EFE43039.1"/>
    <property type="molecule type" value="Genomic_DNA"/>
</dbReference>
<comment type="caution">
    <text evidence="2">The sequence shown here is derived from an EMBL/GenBank/DDBJ whole genome shotgun (WGS) entry which is preliminary data.</text>
</comment>
<accession>D4D4Z6</accession>
<proteinExistence type="predicted"/>
<dbReference type="KEGG" id="tve:TRV_02164"/>
<evidence type="ECO:0000313" key="2">
    <source>
        <dbReference type="EMBL" id="EFE43039.1"/>
    </source>
</evidence>
<feature type="signal peptide" evidence="1">
    <location>
        <begin position="1"/>
        <end position="17"/>
    </location>
</feature>
<keyword evidence="3" id="KW-1185">Reference proteome</keyword>
<dbReference type="GeneID" id="9582243"/>
<gene>
    <name evidence="2" type="ORF">TRV_02164</name>
</gene>
<feature type="non-terminal residue" evidence="2">
    <location>
        <position position="1"/>
    </location>
</feature>
<evidence type="ECO:0008006" key="4">
    <source>
        <dbReference type="Google" id="ProtNLM"/>
    </source>
</evidence>
<keyword evidence="1" id="KW-0732">Signal</keyword>
<dbReference type="AlphaFoldDB" id="D4D4Z6"/>
<organism evidence="2 3">
    <name type="scientific">Trichophyton verrucosum (strain HKI 0517)</name>
    <dbReference type="NCBI Taxonomy" id="663202"/>
    <lineage>
        <taxon>Eukaryota</taxon>
        <taxon>Fungi</taxon>
        <taxon>Dikarya</taxon>
        <taxon>Ascomycota</taxon>
        <taxon>Pezizomycotina</taxon>
        <taxon>Eurotiomycetes</taxon>
        <taxon>Eurotiomycetidae</taxon>
        <taxon>Onygenales</taxon>
        <taxon>Arthrodermataceae</taxon>
        <taxon>Trichophyton</taxon>
    </lineage>
</organism>